<keyword evidence="7 14" id="KW-0812">Transmembrane</keyword>
<evidence type="ECO:0000259" key="16">
    <source>
        <dbReference type="PROSITE" id="PS50885"/>
    </source>
</evidence>
<keyword evidence="12" id="KW-0902">Two-component regulatory system</keyword>
<dbReference type="Gene3D" id="3.30.450.20">
    <property type="entry name" value="PAS domain"/>
    <property type="match status" value="1"/>
</dbReference>
<evidence type="ECO:0000256" key="10">
    <source>
        <dbReference type="ARBA" id="ARBA00022840"/>
    </source>
</evidence>
<feature type="domain" description="HAMP" evidence="16">
    <location>
        <begin position="318"/>
        <end position="370"/>
    </location>
</feature>
<dbReference type="InterPro" id="IPR036890">
    <property type="entry name" value="HATPase_C_sf"/>
</dbReference>
<dbReference type="SMART" id="SM00304">
    <property type="entry name" value="HAMP"/>
    <property type="match status" value="1"/>
</dbReference>
<keyword evidence="5" id="KW-0597">Phosphoprotein</keyword>
<keyword evidence="18" id="KW-1185">Reference proteome</keyword>
<evidence type="ECO:0000313" key="17">
    <source>
        <dbReference type="EMBL" id="MFB9326431.1"/>
    </source>
</evidence>
<dbReference type="Pfam" id="PF02518">
    <property type="entry name" value="HATPase_c"/>
    <property type="match status" value="1"/>
</dbReference>
<reference evidence="17 18" key="1">
    <citation type="submission" date="2024-09" db="EMBL/GenBank/DDBJ databases">
        <authorList>
            <person name="Sun Q."/>
            <person name="Mori K."/>
        </authorList>
    </citation>
    <scope>NUCLEOTIDE SEQUENCE [LARGE SCALE GENOMIC DNA]</scope>
    <source>
        <strain evidence="17 18">TISTR 2452</strain>
    </source>
</reference>
<gene>
    <name evidence="17" type="ORF">ACFFSY_10955</name>
</gene>
<evidence type="ECO:0000256" key="9">
    <source>
        <dbReference type="ARBA" id="ARBA00022777"/>
    </source>
</evidence>
<evidence type="ECO:0000256" key="4">
    <source>
        <dbReference type="ARBA" id="ARBA00022475"/>
    </source>
</evidence>
<feature type="transmembrane region" description="Helical" evidence="14">
    <location>
        <begin position="297"/>
        <end position="316"/>
    </location>
</feature>
<dbReference type="InterPro" id="IPR033479">
    <property type="entry name" value="dCache_1"/>
</dbReference>
<dbReference type="EMBL" id="JBHMDO010000018">
    <property type="protein sequence ID" value="MFB9326431.1"/>
    <property type="molecule type" value="Genomic_DNA"/>
</dbReference>
<dbReference type="Gene3D" id="3.30.565.10">
    <property type="entry name" value="Histidine kinase-like ATPase, C-terminal domain"/>
    <property type="match status" value="1"/>
</dbReference>
<evidence type="ECO:0000256" key="12">
    <source>
        <dbReference type="ARBA" id="ARBA00023012"/>
    </source>
</evidence>
<dbReference type="PANTHER" id="PTHR34220:SF7">
    <property type="entry name" value="SENSOR HISTIDINE KINASE YPDA"/>
    <property type="match status" value="1"/>
</dbReference>
<evidence type="ECO:0000256" key="3">
    <source>
        <dbReference type="ARBA" id="ARBA00012438"/>
    </source>
</evidence>
<accession>A0ABV5KMG1</accession>
<evidence type="ECO:0000256" key="7">
    <source>
        <dbReference type="ARBA" id="ARBA00022692"/>
    </source>
</evidence>
<keyword evidence="13 14" id="KW-0472">Membrane</keyword>
<dbReference type="CDD" id="cd06225">
    <property type="entry name" value="HAMP"/>
    <property type="match status" value="1"/>
</dbReference>
<dbReference type="Gene3D" id="6.10.340.10">
    <property type="match status" value="1"/>
</dbReference>
<dbReference type="InterPro" id="IPR010559">
    <property type="entry name" value="Sig_transdc_His_kin_internal"/>
</dbReference>
<dbReference type="PANTHER" id="PTHR34220">
    <property type="entry name" value="SENSOR HISTIDINE KINASE YPDA"/>
    <property type="match status" value="1"/>
</dbReference>
<dbReference type="RefSeq" id="WP_377493731.1">
    <property type="nucleotide sequence ID" value="NZ_JBHMDO010000018.1"/>
</dbReference>
<dbReference type="InterPro" id="IPR004358">
    <property type="entry name" value="Sig_transdc_His_kin-like_C"/>
</dbReference>
<dbReference type="InterPro" id="IPR005467">
    <property type="entry name" value="His_kinase_dom"/>
</dbReference>
<evidence type="ECO:0000256" key="11">
    <source>
        <dbReference type="ARBA" id="ARBA00022989"/>
    </source>
</evidence>
<protein>
    <recommendedName>
        <fullName evidence="3">histidine kinase</fullName>
        <ecNumber evidence="3">2.7.13.3</ecNumber>
    </recommendedName>
</protein>
<dbReference type="InterPro" id="IPR003594">
    <property type="entry name" value="HATPase_dom"/>
</dbReference>
<feature type="transmembrane region" description="Helical" evidence="14">
    <location>
        <begin position="15"/>
        <end position="38"/>
    </location>
</feature>
<proteinExistence type="predicted"/>
<evidence type="ECO:0000256" key="6">
    <source>
        <dbReference type="ARBA" id="ARBA00022679"/>
    </source>
</evidence>
<comment type="subcellular location">
    <subcellularLocation>
        <location evidence="2">Cell membrane</location>
        <topology evidence="2">Multi-pass membrane protein</topology>
    </subcellularLocation>
</comment>
<dbReference type="InterPro" id="IPR003660">
    <property type="entry name" value="HAMP_dom"/>
</dbReference>
<dbReference type="EC" id="2.7.13.3" evidence="3"/>
<evidence type="ECO:0000313" key="18">
    <source>
        <dbReference type="Proteomes" id="UP001589747"/>
    </source>
</evidence>
<keyword evidence="11 14" id="KW-1133">Transmembrane helix</keyword>
<evidence type="ECO:0000259" key="15">
    <source>
        <dbReference type="PROSITE" id="PS50109"/>
    </source>
</evidence>
<evidence type="ECO:0000256" key="13">
    <source>
        <dbReference type="ARBA" id="ARBA00023136"/>
    </source>
</evidence>
<dbReference type="GO" id="GO:0004673">
    <property type="term" value="F:protein histidine kinase activity"/>
    <property type="evidence" value="ECO:0007669"/>
    <property type="project" value="UniProtKB-EC"/>
</dbReference>
<evidence type="ECO:0000256" key="5">
    <source>
        <dbReference type="ARBA" id="ARBA00022553"/>
    </source>
</evidence>
<keyword evidence="9 17" id="KW-0418">Kinase</keyword>
<dbReference type="CDD" id="cd18773">
    <property type="entry name" value="PDC1_HK_sensor"/>
    <property type="match status" value="1"/>
</dbReference>
<name>A0ABV5KMG1_9BACL</name>
<keyword evidence="6 17" id="KW-0808">Transferase</keyword>
<dbReference type="Pfam" id="PF02743">
    <property type="entry name" value="dCache_1"/>
    <property type="match status" value="1"/>
</dbReference>
<keyword evidence="4" id="KW-1003">Cell membrane</keyword>
<dbReference type="SUPFAM" id="SSF158472">
    <property type="entry name" value="HAMP domain-like"/>
    <property type="match status" value="1"/>
</dbReference>
<dbReference type="SMART" id="SM00387">
    <property type="entry name" value="HATPase_c"/>
    <property type="match status" value="1"/>
</dbReference>
<dbReference type="InterPro" id="IPR050640">
    <property type="entry name" value="Bact_2-comp_sensor_kinase"/>
</dbReference>
<dbReference type="PRINTS" id="PR00344">
    <property type="entry name" value="BCTRLSENSOR"/>
</dbReference>
<dbReference type="PROSITE" id="PS50109">
    <property type="entry name" value="HIS_KIN"/>
    <property type="match status" value="1"/>
</dbReference>
<feature type="domain" description="Histidine kinase" evidence="15">
    <location>
        <begin position="353"/>
        <end position="587"/>
    </location>
</feature>
<keyword evidence="8" id="KW-0547">Nucleotide-binding</keyword>
<organism evidence="17 18">
    <name type="scientific">Paenibacillus aurantiacus</name>
    <dbReference type="NCBI Taxonomy" id="1936118"/>
    <lineage>
        <taxon>Bacteria</taxon>
        <taxon>Bacillati</taxon>
        <taxon>Bacillota</taxon>
        <taxon>Bacilli</taxon>
        <taxon>Bacillales</taxon>
        <taxon>Paenibacillaceae</taxon>
        <taxon>Paenibacillus</taxon>
    </lineage>
</organism>
<evidence type="ECO:0000256" key="1">
    <source>
        <dbReference type="ARBA" id="ARBA00000085"/>
    </source>
</evidence>
<sequence>MVKRLLADRSIRFKLLLYFVLILAGSITAISFIGGSIYKNAIEQQANKQTLQSMNQVKSHVQVYLDEMDNIAFYAARNADVLEFLRAVSGEGPHMRSVREGIAELTDGFMQAHPEIAGMAYVSASGHHAIVNLETITRDPLTAETWYREAIRKPDDMLMISHPIGRNVRNTANMSSDDILTFAKAVKDPASGAPVGAVLIDMRLGIIQRIVEAGAPGKSGFVFIMDEMGGIVYSPVNRIVYRIWGGDMTGVSGSGVQHIQGEPYQILYNTFATSGWRIVGAFPLNESLEVVTNIQKFTFMIALLTLLVAMAASWYLTNSIVRPIGKLRSLMKKVEEGELALRFPSKTNDEIGQLGHSFNNMVSEINNLIELVYKEQQSKREAELKALQSQIKPHFLYNTMDTIQWMAIDRGADDIVEIVSALTLLFRNSLSKGQEIIPLRSELDHVRSYLTIQMARYEEKLRCELDVPDELLGRHVVKILLQPLVENAIYHGIKPKEGGGTIRITGSADEERMTLVVEDDGLGIPPDRLARMNEALKAGRKSAEDNGYGLYNVNERIQLIHGSAYGLVVESRQGVGTKVMLRLPLLHRHHMEE</sequence>
<dbReference type="Proteomes" id="UP001589747">
    <property type="component" value="Unassembled WGS sequence"/>
</dbReference>
<comment type="caution">
    <text evidence="17">The sequence shown here is derived from an EMBL/GenBank/DDBJ whole genome shotgun (WGS) entry which is preliminary data.</text>
</comment>
<evidence type="ECO:0000256" key="8">
    <source>
        <dbReference type="ARBA" id="ARBA00022741"/>
    </source>
</evidence>
<dbReference type="Pfam" id="PF00672">
    <property type="entry name" value="HAMP"/>
    <property type="match status" value="1"/>
</dbReference>
<dbReference type="Pfam" id="PF06580">
    <property type="entry name" value="His_kinase"/>
    <property type="match status" value="1"/>
</dbReference>
<keyword evidence="10" id="KW-0067">ATP-binding</keyword>
<comment type="catalytic activity">
    <reaction evidence="1">
        <text>ATP + protein L-histidine = ADP + protein N-phospho-L-histidine.</text>
        <dbReference type="EC" id="2.7.13.3"/>
    </reaction>
</comment>
<dbReference type="SUPFAM" id="SSF55874">
    <property type="entry name" value="ATPase domain of HSP90 chaperone/DNA topoisomerase II/histidine kinase"/>
    <property type="match status" value="1"/>
</dbReference>
<evidence type="ECO:0000256" key="14">
    <source>
        <dbReference type="SAM" id="Phobius"/>
    </source>
</evidence>
<evidence type="ECO:0000256" key="2">
    <source>
        <dbReference type="ARBA" id="ARBA00004651"/>
    </source>
</evidence>
<dbReference type="PROSITE" id="PS50885">
    <property type="entry name" value="HAMP"/>
    <property type="match status" value="1"/>
</dbReference>